<reference evidence="1 2" key="1">
    <citation type="submission" date="2019-11" db="EMBL/GenBank/DDBJ databases">
        <title>Whole genome sequence of Oryza granulata.</title>
        <authorList>
            <person name="Li W."/>
        </authorList>
    </citation>
    <scope>NUCLEOTIDE SEQUENCE [LARGE SCALE GENOMIC DNA]</scope>
    <source>
        <strain evidence="2">cv. Menghai</strain>
        <tissue evidence="1">Leaf</tissue>
    </source>
</reference>
<evidence type="ECO:0000313" key="2">
    <source>
        <dbReference type="Proteomes" id="UP000479710"/>
    </source>
</evidence>
<name>A0A6G1DA33_9ORYZ</name>
<comment type="caution">
    <text evidence="1">The sequence shown here is derived from an EMBL/GenBank/DDBJ whole genome shotgun (WGS) entry which is preliminary data.</text>
</comment>
<dbReference type="EMBL" id="SPHZ02000007">
    <property type="protein sequence ID" value="KAF0909291.1"/>
    <property type="molecule type" value="Genomic_DNA"/>
</dbReference>
<dbReference type="AlphaFoldDB" id="A0A6G1DA33"/>
<keyword evidence="2" id="KW-1185">Reference proteome</keyword>
<evidence type="ECO:0000313" key="1">
    <source>
        <dbReference type="EMBL" id="KAF0909291.1"/>
    </source>
</evidence>
<accession>A0A6G1DA33</accession>
<proteinExistence type="predicted"/>
<dbReference type="Proteomes" id="UP000479710">
    <property type="component" value="Unassembled WGS sequence"/>
</dbReference>
<sequence>MRLLAPMLGRCLRELLHDRNGSIRRRFRISPLAPGPTLGHIPARLHLALSTTPNKCASSPPR</sequence>
<organism evidence="1 2">
    <name type="scientific">Oryza meyeriana var. granulata</name>
    <dbReference type="NCBI Taxonomy" id="110450"/>
    <lineage>
        <taxon>Eukaryota</taxon>
        <taxon>Viridiplantae</taxon>
        <taxon>Streptophyta</taxon>
        <taxon>Embryophyta</taxon>
        <taxon>Tracheophyta</taxon>
        <taxon>Spermatophyta</taxon>
        <taxon>Magnoliopsida</taxon>
        <taxon>Liliopsida</taxon>
        <taxon>Poales</taxon>
        <taxon>Poaceae</taxon>
        <taxon>BOP clade</taxon>
        <taxon>Oryzoideae</taxon>
        <taxon>Oryzeae</taxon>
        <taxon>Oryzinae</taxon>
        <taxon>Oryza</taxon>
        <taxon>Oryza meyeriana</taxon>
    </lineage>
</organism>
<gene>
    <name evidence="1" type="ORF">E2562_033606</name>
</gene>
<protein>
    <submittedName>
        <fullName evidence="1">Uncharacterized protein</fullName>
    </submittedName>
</protein>